<reference evidence="2 3" key="1">
    <citation type="journal article" date="2010" name="BMC Genomics">
        <title>Genome comparison of the epiphytic bacteria Erwinia billingiae and E. tasmaniensis with the pear pathogen E. pyrifoliae.</title>
        <authorList>
            <person name="Kube M."/>
            <person name="Migdoll A.M."/>
            <person name="Gehring I."/>
            <person name="Heitmann K."/>
            <person name="Mayer Y."/>
            <person name="Kuhl H."/>
            <person name="Knaust F."/>
            <person name="Geider K."/>
            <person name="Reinhardt R."/>
        </authorList>
    </citation>
    <scope>NUCLEOTIDE SEQUENCE [LARGE SCALE GENOMIC DNA]</scope>
    <source>
        <strain evidence="2 3">Eb661</strain>
        <plasmid evidence="2">pEB170</plasmid>
    </source>
</reference>
<dbReference type="AlphaFoldDB" id="D8MK07"/>
<name>D8MK07_ERWBE</name>
<evidence type="ECO:0000256" key="1">
    <source>
        <dbReference type="SAM" id="Phobius"/>
    </source>
</evidence>
<protein>
    <submittedName>
        <fullName evidence="2">Uncharacterized protein</fullName>
    </submittedName>
</protein>
<keyword evidence="1" id="KW-0812">Transmembrane</keyword>
<evidence type="ECO:0000313" key="3">
    <source>
        <dbReference type="Proteomes" id="UP000008793"/>
    </source>
</evidence>
<keyword evidence="1" id="KW-1133">Transmembrane helix</keyword>
<proteinExistence type="predicted"/>
<gene>
    <name evidence="2" type="ordered locus">EbC_pEb17201520</name>
</gene>
<dbReference type="Proteomes" id="UP000008793">
    <property type="component" value="Plasmid pEB170"/>
</dbReference>
<keyword evidence="3" id="KW-1185">Reference proteome</keyword>
<dbReference type="HOGENOM" id="CLU_2751620_0_0_6"/>
<sequence>MLSAIRKRLSAVPPARRKSWGEWCMLASALCIVPLLVMHDLSIGVKAVLQLLWVIILAAGFWLAGSVKKR</sequence>
<keyword evidence="2" id="KW-0614">Plasmid</keyword>
<evidence type="ECO:0000313" key="2">
    <source>
        <dbReference type="EMBL" id="CAX53605.1"/>
    </source>
</evidence>
<feature type="transmembrane region" description="Helical" evidence="1">
    <location>
        <begin position="43"/>
        <end position="64"/>
    </location>
</feature>
<dbReference type="RefSeq" id="WP_013199972.1">
    <property type="nucleotide sequence ID" value="NC_014305.1"/>
</dbReference>
<dbReference type="GeneID" id="90514541"/>
<geneLocation type="plasmid" evidence="2 3">
    <name>pEB170</name>
</geneLocation>
<dbReference type="EMBL" id="FP236830">
    <property type="protein sequence ID" value="CAX53605.1"/>
    <property type="molecule type" value="Genomic_DNA"/>
</dbReference>
<keyword evidence="1" id="KW-0472">Membrane</keyword>
<feature type="transmembrane region" description="Helical" evidence="1">
    <location>
        <begin position="20"/>
        <end position="37"/>
    </location>
</feature>
<dbReference type="KEGG" id="ebi:EbC_pEb17201520"/>
<organism evidence="3">
    <name type="scientific">Erwinia billingiae (strain Eb661)</name>
    <dbReference type="NCBI Taxonomy" id="634500"/>
    <lineage>
        <taxon>Bacteria</taxon>
        <taxon>Pseudomonadati</taxon>
        <taxon>Pseudomonadota</taxon>
        <taxon>Gammaproteobacteria</taxon>
        <taxon>Enterobacterales</taxon>
        <taxon>Erwiniaceae</taxon>
        <taxon>Erwinia</taxon>
    </lineage>
</organism>
<accession>D8MK07</accession>